<dbReference type="InterPro" id="IPR040606">
    <property type="entry name" value="C19orf84"/>
</dbReference>
<organism evidence="2 3">
    <name type="scientific">Heterocephalus glaber</name>
    <name type="common">Naked mole rat</name>
    <dbReference type="NCBI Taxonomy" id="10181"/>
    <lineage>
        <taxon>Eukaryota</taxon>
        <taxon>Metazoa</taxon>
        <taxon>Chordata</taxon>
        <taxon>Craniata</taxon>
        <taxon>Vertebrata</taxon>
        <taxon>Euteleostomi</taxon>
        <taxon>Mammalia</taxon>
        <taxon>Eutheria</taxon>
        <taxon>Euarchontoglires</taxon>
        <taxon>Glires</taxon>
        <taxon>Rodentia</taxon>
        <taxon>Hystricomorpha</taxon>
        <taxon>Bathyergidae</taxon>
        <taxon>Heterocephalus</taxon>
    </lineage>
</organism>
<dbReference type="Pfam" id="PF17703">
    <property type="entry name" value="C19orf84"/>
    <property type="match status" value="1"/>
</dbReference>
<dbReference type="RefSeq" id="XP_012921764.1">
    <property type="nucleotide sequence ID" value="XM_013066310.2"/>
</dbReference>
<reference evidence="3" key="1">
    <citation type="submission" date="2025-08" db="UniProtKB">
        <authorList>
            <consortium name="RefSeq"/>
        </authorList>
    </citation>
    <scope>IDENTIFICATION</scope>
</reference>
<sequence>MEQQKDEAGSKGNNVSLQSPGTEAWPPLPFPALRPSLLGTPDPAHLGLPEQLASLTVPIRLDALSYLLHNALLGAYRLQQALPSCPCSAQAYHAQPGTAHRPSRGRGRRPARGWGPQRWGAGRAEAPERARAEGPGAGPQAWAKRLPFPPTLPAQSGKKEAWDVEPPPDAPAPEDWDTEY</sequence>
<keyword evidence="2" id="KW-1185">Reference proteome</keyword>
<dbReference type="KEGG" id="hgl:106007882"/>
<evidence type="ECO:0000313" key="3">
    <source>
        <dbReference type="RefSeq" id="XP_012921764.1"/>
    </source>
</evidence>
<proteinExistence type="predicted"/>
<accession>A0AAX6QMU7</accession>
<feature type="region of interest" description="Disordered" evidence="1">
    <location>
        <begin position="1"/>
        <end position="36"/>
    </location>
</feature>
<dbReference type="GeneID" id="106007882"/>
<feature type="compositionally biased region" description="Low complexity" evidence="1">
    <location>
        <begin position="112"/>
        <end position="124"/>
    </location>
</feature>
<evidence type="ECO:0000313" key="2">
    <source>
        <dbReference type="Proteomes" id="UP000694906"/>
    </source>
</evidence>
<dbReference type="Proteomes" id="UP000694906">
    <property type="component" value="Unplaced"/>
</dbReference>
<dbReference type="CTD" id="105979345"/>
<protein>
    <submittedName>
        <fullName evidence="3">Uncharacterized protein C19orf84 homolog</fullName>
    </submittedName>
</protein>
<feature type="compositionally biased region" description="Polar residues" evidence="1">
    <location>
        <begin position="11"/>
        <end position="21"/>
    </location>
</feature>
<name>A0AAX6QMU7_HETGA</name>
<evidence type="ECO:0000256" key="1">
    <source>
        <dbReference type="SAM" id="MobiDB-lite"/>
    </source>
</evidence>
<dbReference type="AlphaFoldDB" id="A0AAX6QMU7"/>
<feature type="region of interest" description="Disordered" evidence="1">
    <location>
        <begin position="90"/>
        <end position="180"/>
    </location>
</feature>
<gene>
    <name evidence="3" type="primary">CUNH19orf84</name>
</gene>
<feature type="compositionally biased region" description="Basic residues" evidence="1">
    <location>
        <begin position="101"/>
        <end position="111"/>
    </location>
</feature>